<name>A0ABY8N2H9_9FLAO</name>
<evidence type="ECO:0000313" key="3">
    <source>
        <dbReference type="Proteomes" id="UP001232117"/>
    </source>
</evidence>
<dbReference type="Gene3D" id="3.40.50.720">
    <property type="entry name" value="NAD(P)-binding Rossmann-like Domain"/>
    <property type="match status" value="1"/>
</dbReference>
<sequence length="303" mass="34049">MKKKSNIIITGVRGFVGSNLFEYLLDNNWEPISLNLRNTNWKSEIDNESTAIIHLAGKAHDLKNSFNPDQYFDVNTKLTQELFDVFLESNCRDFIFFSSVKAVTDKAEDIVKEETVTNPQTAYGQSKLQAEQYILSKTLPQGKRVFIIRPAMIHGPGNKGNLNLLYQLVSRGIPWPLGSFHNQRSFCSIDNVCFVIQQILERDDIPSGVYNLADDEALSTNELIELIVSTTNKKTKILNIPKNIINTIAELGNVLYLPLNTERLDKLTESFVVSNAKIKAALGIEKLPVSAKEGLVKTIKSFI</sequence>
<dbReference type="Proteomes" id="UP001232117">
    <property type="component" value="Chromosome"/>
</dbReference>
<dbReference type="Pfam" id="PF01370">
    <property type="entry name" value="Epimerase"/>
    <property type="match status" value="1"/>
</dbReference>
<dbReference type="PANTHER" id="PTHR43245:SF58">
    <property type="entry name" value="BLL5923 PROTEIN"/>
    <property type="match status" value="1"/>
</dbReference>
<organism evidence="2 3">
    <name type="scientific">Flavobacterium keumense</name>
    <dbReference type="NCBI Taxonomy" id="1306518"/>
    <lineage>
        <taxon>Bacteria</taxon>
        <taxon>Pseudomonadati</taxon>
        <taxon>Bacteroidota</taxon>
        <taxon>Flavobacteriia</taxon>
        <taxon>Flavobacteriales</taxon>
        <taxon>Flavobacteriaceae</taxon>
        <taxon>Flavobacterium</taxon>
    </lineage>
</organism>
<dbReference type="PANTHER" id="PTHR43245">
    <property type="entry name" value="BIFUNCTIONAL POLYMYXIN RESISTANCE PROTEIN ARNA"/>
    <property type="match status" value="1"/>
</dbReference>
<dbReference type="InterPro" id="IPR050177">
    <property type="entry name" value="Lipid_A_modif_metabolic_enz"/>
</dbReference>
<dbReference type="InterPro" id="IPR001509">
    <property type="entry name" value="Epimerase_deHydtase"/>
</dbReference>
<protein>
    <submittedName>
        <fullName evidence="2">NAD-dependent epimerase/dehydratase family protein</fullName>
    </submittedName>
</protein>
<reference evidence="2 3" key="1">
    <citation type="submission" date="2023-06" db="EMBL/GenBank/DDBJ databases">
        <title>Complete Genome Sequence of Flavobacterium keumense K3R-10.</title>
        <authorList>
            <person name="Jeong H."/>
            <person name="Jhang S.Y."/>
            <person name="Kim J.N."/>
        </authorList>
    </citation>
    <scope>NUCLEOTIDE SEQUENCE [LARGE SCALE GENOMIC DNA]</scope>
    <source>
        <strain evidence="2 3">K3R-10</strain>
    </source>
</reference>
<evidence type="ECO:0000313" key="2">
    <source>
        <dbReference type="EMBL" id="WGK93589.1"/>
    </source>
</evidence>
<feature type="domain" description="NAD-dependent epimerase/dehydratase" evidence="1">
    <location>
        <begin position="7"/>
        <end position="213"/>
    </location>
</feature>
<keyword evidence="3" id="KW-1185">Reference proteome</keyword>
<dbReference type="RefSeq" id="WP_264533684.1">
    <property type="nucleotide sequence ID" value="NZ_CP092332.1"/>
</dbReference>
<dbReference type="InterPro" id="IPR036291">
    <property type="entry name" value="NAD(P)-bd_dom_sf"/>
</dbReference>
<proteinExistence type="predicted"/>
<evidence type="ECO:0000259" key="1">
    <source>
        <dbReference type="Pfam" id="PF01370"/>
    </source>
</evidence>
<dbReference type="SUPFAM" id="SSF51735">
    <property type="entry name" value="NAD(P)-binding Rossmann-fold domains"/>
    <property type="match status" value="1"/>
</dbReference>
<dbReference type="EMBL" id="CP092332">
    <property type="protein sequence ID" value="WGK93589.1"/>
    <property type="molecule type" value="Genomic_DNA"/>
</dbReference>
<gene>
    <name evidence="2" type="ORF">MG292_05675</name>
</gene>
<accession>A0ABY8N2H9</accession>